<dbReference type="Pfam" id="PF14534">
    <property type="entry name" value="DUF4440"/>
    <property type="match status" value="1"/>
</dbReference>
<gene>
    <name evidence="2" type="ORF">Q7514_01350</name>
</gene>
<dbReference type="EMBL" id="JAUTXY010000001">
    <property type="protein sequence ID" value="MEE2056173.1"/>
    <property type="molecule type" value="Genomic_DNA"/>
</dbReference>
<dbReference type="Gene3D" id="3.10.450.50">
    <property type="match status" value="1"/>
</dbReference>
<reference evidence="2 3" key="1">
    <citation type="submission" date="2023-07" db="EMBL/GenBank/DDBJ databases">
        <authorList>
            <person name="Girao M."/>
            <person name="Carvalho M.F."/>
        </authorList>
    </citation>
    <scope>NUCLEOTIDE SEQUENCE [LARGE SCALE GENOMIC DNA]</scope>
    <source>
        <strain evidence="2 3">YIM65754</strain>
    </source>
</reference>
<accession>A0ABU7L3Q1</accession>
<name>A0ABU7L3Q1_9NOCA</name>
<evidence type="ECO:0000313" key="2">
    <source>
        <dbReference type="EMBL" id="MEE2056173.1"/>
    </source>
</evidence>
<comment type="caution">
    <text evidence="2">The sequence shown here is derived from an EMBL/GenBank/DDBJ whole genome shotgun (WGS) entry which is preliminary data.</text>
</comment>
<organism evidence="2 3">
    <name type="scientific">Rhodococcus artemisiae</name>
    <dbReference type="NCBI Taxonomy" id="714159"/>
    <lineage>
        <taxon>Bacteria</taxon>
        <taxon>Bacillati</taxon>
        <taxon>Actinomycetota</taxon>
        <taxon>Actinomycetes</taxon>
        <taxon>Mycobacteriales</taxon>
        <taxon>Nocardiaceae</taxon>
        <taxon>Rhodococcus</taxon>
    </lineage>
</organism>
<dbReference type="NCBIfam" id="TIGR02246">
    <property type="entry name" value="SgcJ/EcaC family oxidoreductase"/>
    <property type="match status" value="1"/>
</dbReference>
<dbReference type="InterPro" id="IPR011944">
    <property type="entry name" value="Steroid_delta5-4_isomerase"/>
</dbReference>
<keyword evidence="3" id="KW-1185">Reference proteome</keyword>
<dbReference type="SUPFAM" id="SSF54427">
    <property type="entry name" value="NTF2-like"/>
    <property type="match status" value="1"/>
</dbReference>
<proteinExistence type="predicted"/>
<dbReference type="RefSeq" id="WP_330131475.1">
    <property type="nucleotide sequence ID" value="NZ_JAUTXY010000001.1"/>
</dbReference>
<protein>
    <submittedName>
        <fullName evidence="2">SgcJ/EcaC family oxidoreductase</fullName>
    </submittedName>
</protein>
<dbReference type="InterPro" id="IPR032710">
    <property type="entry name" value="NTF2-like_dom_sf"/>
</dbReference>
<dbReference type="Proteomes" id="UP001336020">
    <property type="component" value="Unassembled WGS sequence"/>
</dbReference>
<sequence length="165" mass="18091">MTDDDQLRSLFDRMCRAWTDGDAEAYGACFTEDCDYVSFDGTRIIGRGSVVESHDALFRGVLFGSALVGEIDSIRHLGDDVALLYGTGSVVVAWRSQPPKRRLTRNTIVAVRTVEGWRFTAIHNGRIRPVRIPVSESFAARAARSLVQATRAVGLGRAQHTGVPV</sequence>
<evidence type="ECO:0000259" key="1">
    <source>
        <dbReference type="Pfam" id="PF14534"/>
    </source>
</evidence>
<evidence type="ECO:0000313" key="3">
    <source>
        <dbReference type="Proteomes" id="UP001336020"/>
    </source>
</evidence>
<dbReference type="InterPro" id="IPR027843">
    <property type="entry name" value="DUF4440"/>
</dbReference>
<feature type="domain" description="DUF4440" evidence="1">
    <location>
        <begin position="7"/>
        <end position="118"/>
    </location>
</feature>